<evidence type="ECO:0000313" key="9">
    <source>
        <dbReference type="Proteomes" id="UP001203058"/>
    </source>
</evidence>
<evidence type="ECO:0000256" key="3">
    <source>
        <dbReference type="ARBA" id="ARBA00022452"/>
    </source>
</evidence>
<dbReference type="EMBL" id="JAKZHW010000001">
    <property type="protein sequence ID" value="MCH8616125.1"/>
    <property type="molecule type" value="Genomic_DNA"/>
</dbReference>
<keyword evidence="9" id="KW-1185">Reference proteome</keyword>
<evidence type="ECO:0000256" key="5">
    <source>
        <dbReference type="ARBA" id="ARBA00023136"/>
    </source>
</evidence>
<dbReference type="PANTHER" id="PTHR30069:SF46">
    <property type="entry name" value="OAR PROTEIN"/>
    <property type="match status" value="1"/>
</dbReference>
<dbReference type="Gene3D" id="2.40.170.20">
    <property type="entry name" value="TonB-dependent receptor, beta-barrel domain"/>
    <property type="match status" value="1"/>
</dbReference>
<proteinExistence type="predicted"/>
<evidence type="ECO:0000256" key="1">
    <source>
        <dbReference type="ARBA" id="ARBA00004571"/>
    </source>
</evidence>
<comment type="caution">
    <text evidence="8">The sequence shown here is derived from an EMBL/GenBank/DDBJ whole genome shotgun (WGS) entry which is preliminary data.</text>
</comment>
<evidence type="ECO:0000256" key="6">
    <source>
        <dbReference type="ARBA" id="ARBA00023237"/>
    </source>
</evidence>
<feature type="domain" description="TonB-dependent transporter Oar-like beta-barrel" evidence="7">
    <location>
        <begin position="220"/>
        <end position="309"/>
    </location>
</feature>
<dbReference type="InterPro" id="IPR057601">
    <property type="entry name" value="Oar-like_b-barrel"/>
</dbReference>
<dbReference type="RefSeq" id="WP_241446944.1">
    <property type="nucleotide sequence ID" value="NZ_JAKZHW010000001.1"/>
</dbReference>
<accession>A0ABS9VMD0</accession>
<gene>
    <name evidence="8" type="ORF">LZ016_08440</name>
</gene>
<evidence type="ECO:0000256" key="2">
    <source>
        <dbReference type="ARBA" id="ARBA00022448"/>
    </source>
</evidence>
<dbReference type="Gene3D" id="2.60.40.1120">
    <property type="entry name" value="Carboxypeptidase-like, regulatory domain"/>
    <property type="match status" value="1"/>
</dbReference>
<keyword evidence="5" id="KW-0472">Membrane</keyword>
<evidence type="ECO:0000256" key="4">
    <source>
        <dbReference type="ARBA" id="ARBA00022692"/>
    </source>
</evidence>
<evidence type="ECO:0000259" key="7">
    <source>
        <dbReference type="Pfam" id="PF25183"/>
    </source>
</evidence>
<dbReference type="Pfam" id="PF25183">
    <property type="entry name" value="OMP_b-brl_4"/>
    <property type="match status" value="2"/>
</dbReference>
<organism evidence="8 9">
    <name type="scientific">Sphingomonas telluris</name>
    <dbReference type="NCBI Taxonomy" id="2907998"/>
    <lineage>
        <taxon>Bacteria</taxon>
        <taxon>Pseudomonadati</taxon>
        <taxon>Pseudomonadota</taxon>
        <taxon>Alphaproteobacteria</taxon>
        <taxon>Sphingomonadales</taxon>
        <taxon>Sphingomonadaceae</taxon>
        <taxon>Sphingomonas</taxon>
    </lineage>
</organism>
<dbReference type="InterPro" id="IPR037066">
    <property type="entry name" value="Plug_dom_sf"/>
</dbReference>
<keyword evidence="3" id="KW-1134">Transmembrane beta strand</keyword>
<dbReference type="Gene3D" id="2.170.130.10">
    <property type="entry name" value="TonB-dependent receptor, plug domain"/>
    <property type="match status" value="1"/>
</dbReference>
<name>A0ABS9VMD0_9SPHN</name>
<keyword evidence="4" id="KW-0812">Transmembrane</keyword>
<keyword evidence="8" id="KW-0675">Receptor</keyword>
<sequence>MVAAPAHAQVASSTLEGHVDGAKAGTQVVATDNNTGQRLTGTVDAAGNYSILGVNPSTYTVTVDGREPQQTQVLVGQSAIVDFVEASASSGAGGGIVVTGRRSRQPVTAQAVATNITPAQIENLPQNRRNFLSFAALAPGLQVTPGGNAQIQAGALASSNVNVLLDGLSFKNPINHGGVVGQNFGLGNPFPQIAVQEYQVQTQNFGAETGQAGSAVLSAITKTGGNEFHGSAFIEFQPKAFITRPYFEHPGRRLNPGFPCPDDATQTCYNEKGDYNRKQFGGEIGGPIIKDKLTFYLAAEATNQSLPGSSGVLRQPFPQNVQSQILVPRSFDFKQRLYFGKLTFFATDNDTLNASYYRRREDNLSDVDDVAAPEHGRRILTEQDRYQLNWRHSAGDFLNQLNMAYDKGTQATPRVSEGPQFTVTSTQCPDPSCETWSYTGPGSLSPQYSTGIDGQFAYLGAHFFVQGDKQKGIFIRDDMTLRRGEHTIKWGGEVNFLKLARRVENFTQPGFFYFNPGPTGTFDQFTQQPDVGVIATGPNPELSLKDTQIGVYIQDEWKPDQHWTINAGIRWDFESNANNNDYVTPQRIADALRAYPGWAARGIDPEDYISTGNNRDPFYGAFAPRLGVSYDVHGDRDIVIFGGLGRYYDRNLFIQGAIETITNENYITPVVFCPPGTAAPAGGNGSSTANCAAFDPAMLSNPELLRAVAASQGIGNSVFLLDNKMKTPFSDQFDIGVRKRFGQIQTSLTFSHISSHNISMFARANFFENGWYTRFVTRDANGNVTGCTNGGDAWIQDSIPGGLTNQDGSPVPTSICAAQNGQLAGFNGKLNRMLNNGKARYNAIYVTAEKPFTDASTWGFTTALTLQRARSNVAQELNSDEFYNGVALDDYGWNNVNGVPKWNWVTSGTWRAPYDIILSGILTLNSGPAFGNIIFGNNPDGSCCYANLGGPLWPKKDIAYKRLDLRVAKTFKLPWGHEFTAEFEAFNVFNWLNRNYPSWDAGGGANPPRTFDDQVSNDARAFQAGLRYKF</sequence>
<evidence type="ECO:0000313" key="8">
    <source>
        <dbReference type="EMBL" id="MCH8616125.1"/>
    </source>
</evidence>
<dbReference type="SUPFAM" id="SSF56935">
    <property type="entry name" value="Porins"/>
    <property type="match status" value="1"/>
</dbReference>
<keyword evidence="6" id="KW-0998">Cell outer membrane</keyword>
<dbReference type="Proteomes" id="UP001203058">
    <property type="component" value="Unassembled WGS sequence"/>
</dbReference>
<feature type="domain" description="TonB-dependent transporter Oar-like beta-barrel" evidence="7">
    <location>
        <begin position="326"/>
        <end position="913"/>
    </location>
</feature>
<dbReference type="InterPro" id="IPR039426">
    <property type="entry name" value="TonB-dep_rcpt-like"/>
</dbReference>
<dbReference type="InterPro" id="IPR036942">
    <property type="entry name" value="Beta-barrel_TonB_sf"/>
</dbReference>
<dbReference type="PANTHER" id="PTHR30069">
    <property type="entry name" value="TONB-DEPENDENT OUTER MEMBRANE RECEPTOR"/>
    <property type="match status" value="1"/>
</dbReference>
<comment type="subcellular location">
    <subcellularLocation>
        <location evidence="1">Cell outer membrane</location>
        <topology evidence="1">Multi-pass membrane protein</topology>
    </subcellularLocation>
</comment>
<reference evidence="8 9" key="1">
    <citation type="submission" date="2022-03" db="EMBL/GenBank/DDBJ databases">
        <authorList>
            <person name="Jo J.-H."/>
            <person name="Im W.-T."/>
        </authorList>
    </citation>
    <scope>NUCLEOTIDE SEQUENCE [LARGE SCALE GENOMIC DNA]</scope>
    <source>
        <strain evidence="8 9">SM33</strain>
    </source>
</reference>
<protein>
    <submittedName>
        <fullName evidence="8">TonB-dependent receptor</fullName>
    </submittedName>
</protein>
<keyword evidence="2" id="KW-0813">Transport</keyword>